<gene>
    <name evidence="1" type="ORF">FD145_650</name>
</gene>
<evidence type="ECO:0000313" key="1">
    <source>
        <dbReference type="EMBL" id="KAF0134425.1"/>
    </source>
</evidence>
<accession>A0A833L1C2</accession>
<reference evidence="1 2" key="1">
    <citation type="submission" date="2019-12" db="EMBL/GenBank/DDBJ databases">
        <authorList>
            <person name="Wolfe R."/>
            <person name="Danczak R."/>
            <person name="Wilkins M."/>
        </authorList>
    </citation>
    <scope>NUCLEOTIDE SEQUENCE [LARGE SCALE GENOMIC DNA]</scope>
    <source>
        <strain evidence="1">X2_MaxBin.013</strain>
    </source>
</reference>
<dbReference type="Proteomes" id="UP000488506">
    <property type="component" value="Unassembled WGS sequence"/>
</dbReference>
<proteinExistence type="predicted"/>
<sequence>MVSSVTFSKLATPTGTLGTGGSGNGGNGINRAEAWVRGALPKHKIFPWMVKFAENWLDISERIKNTGDFAQSARTVLRNTIADIHINPNKVLPALEDIEKPFSTDQYRNRDGFGRCVLKLALFADMVSNEYNLRGQEINDYLGPLQLFKNQQLVETGLRLAEVIFIKTAGFKLAVRTLLTVLPVELFNYNPELFEAAIQRLAQTTTVLKTFETSILILAKVYAGKPEGFMEGLDIIDRFVDNLKQRGIDENTIARLFAIGFDEQRQDLGYHPIAIFPFLVQAYANYQEVILQKEEVSSTHLSTSIPTQVKASANPPDWFKAQVHLLEGNILKLKEKKIDPDRYINFYNRIISWVYISMDHSAECTIQIINVIHNELLSGKTDREVDAILYHEVENLPHDGS</sequence>
<protein>
    <submittedName>
        <fullName evidence="1">Uncharacterized protein</fullName>
    </submittedName>
</protein>
<name>A0A833L1C2_UNCSA</name>
<organism evidence="1 2">
    <name type="scientific">Candidatus Saganbacteria bacterium</name>
    <dbReference type="NCBI Taxonomy" id="2575572"/>
    <lineage>
        <taxon>Bacteria</taxon>
        <taxon>Bacillati</taxon>
        <taxon>Saganbacteria</taxon>
    </lineage>
</organism>
<comment type="caution">
    <text evidence="1">The sequence shown here is derived from an EMBL/GenBank/DDBJ whole genome shotgun (WGS) entry which is preliminary data.</text>
</comment>
<dbReference type="AlphaFoldDB" id="A0A833L1C2"/>
<evidence type="ECO:0000313" key="2">
    <source>
        <dbReference type="Proteomes" id="UP000488506"/>
    </source>
</evidence>
<dbReference type="EMBL" id="WPAF01000008">
    <property type="protein sequence ID" value="KAF0134425.1"/>
    <property type="molecule type" value="Genomic_DNA"/>
</dbReference>